<protein>
    <submittedName>
        <fullName evidence="2">Uncharacterized protein</fullName>
    </submittedName>
</protein>
<feature type="compositionally biased region" description="Polar residues" evidence="1">
    <location>
        <begin position="142"/>
        <end position="152"/>
    </location>
</feature>
<feature type="compositionally biased region" description="Polar residues" evidence="1">
    <location>
        <begin position="182"/>
        <end position="212"/>
    </location>
</feature>
<evidence type="ECO:0000256" key="1">
    <source>
        <dbReference type="SAM" id="MobiDB-lite"/>
    </source>
</evidence>
<evidence type="ECO:0000313" key="2">
    <source>
        <dbReference type="EMBL" id="OCK85411.1"/>
    </source>
</evidence>
<evidence type="ECO:0000313" key="3">
    <source>
        <dbReference type="Proteomes" id="UP000250266"/>
    </source>
</evidence>
<dbReference type="OrthoDB" id="5429993at2759"/>
<dbReference type="AlphaFoldDB" id="A0A8E2EJX5"/>
<sequence length="592" mass="65493">MPLPSLSSSLRSKYSLSDKSRETKTRPEKLSSATRLPHSKNLTEPDPPPRERHSPTRLPLPPGSSRCQDEGVGIKRRSFLLQRGEQRTNTSISGLGLEAQTHGGSQTLSRGEVDVLDASVSSTSSQDRQHLTDRRTRPRPQSMYQRLPSSSESHMDIKRRSQIIEPSEPSKKTSMPPPSALIRSQSLRKPTPSTQTTGPSNIRNHARNSSTHVAPKPRPAPTDSNSGVDQLRKRAHMPFSTNHSPDESVGMVEDGNGGPKGSQQSLLQPLVKSSASASSRSERPESAASTGTADTEPAVATSNTARRREPAKDDGHRRARPAFSTLQQHFTPRKTGKAPTSTFIHPPAPDPTTSGMSSEFVRLQAELLQLHLLHESSAQTCRHWELSAKGKLHQKFNEVATNHQIMRDNERQGLEDINIHALQEWNSGNTSFGLAEHVQLLSAALHELPPLTYPGGRYARLIDGFEKWIAWVEEVWDVRNHGHYGRNRDLNFAEGLGDSWKAENASLTRKLTSFSRDLEAMVEPEPGSTIAIIVSRCRNLLRGMLQELQIMQSIEADVISREREWIEEGLAAIAGDIGAHLIETEGHGSWRD</sequence>
<feature type="region of interest" description="Disordered" evidence="1">
    <location>
        <begin position="1"/>
        <end position="356"/>
    </location>
</feature>
<accession>A0A8E2EJX5</accession>
<feature type="compositionally biased region" description="Basic and acidic residues" evidence="1">
    <location>
        <begin position="306"/>
        <end position="316"/>
    </location>
</feature>
<feature type="compositionally biased region" description="Low complexity" evidence="1">
    <location>
        <begin position="1"/>
        <end position="15"/>
    </location>
</feature>
<reference evidence="2 3" key="1">
    <citation type="journal article" date="2016" name="Nat. Commun.">
        <title>Ectomycorrhizal ecology is imprinted in the genome of the dominant symbiotic fungus Cenococcum geophilum.</title>
        <authorList>
            <consortium name="DOE Joint Genome Institute"/>
            <person name="Peter M."/>
            <person name="Kohler A."/>
            <person name="Ohm R.A."/>
            <person name="Kuo A."/>
            <person name="Krutzmann J."/>
            <person name="Morin E."/>
            <person name="Arend M."/>
            <person name="Barry K.W."/>
            <person name="Binder M."/>
            <person name="Choi C."/>
            <person name="Clum A."/>
            <person name="Copeland A."/>
            <person name="Grisel N."/>
            <person name="Haridas S."/>
            <person name="Kipfer T."/>
            <person name="LaButti K."/>
            <person name="Lindquist E."/>
            <person name="Lipzen A."/>
            <person name="Maire R."/>
            <person name="Meier B."/>
            <person name="Mihaltcheva S."/>
            <person name="Molinier V."/>
            <person name="Murat C."/>
            <person name="Poggeler S."/>
            <person name="Quandt C.A."/>
            <person name="Sperisen C."/>
            <person name="Tritt A."/>
            <person name="Tisserant E."/>
            <person name="Crous P.W."/>
            <person name="Henrissat B."/>
            <person name="Nehls U."/>
            <person name="Egli S."/>
            <person name="Spatafora J.W."/>
            <person name="Grigoriev I.V."/>
            <person name="Martin F.M."/>
        </authorList>
    </citation>
    <scope>NUCLEOTIDE SEQUENCE [LARGE SCALE GENOMIC DNA]</scope>
    <source>
        <strain evidence="2 3">CBS 459.81</strain>
    </source>
</reference>
<organism evidence="2 3">
    <name type="scientific">Lepidopterella palustris CBS 459.81</name>
    <dbReference type="NCBI Taxonomy" id="1314670"/>
    <lineage>
        <taxon>Eukaryota</taxon>
        <taxon>Fungi</taxon>
        <taxon>Dikarya</taxon>
        <taxon>Ascomycota</taxon>
        <taxon>Pezizomycotina</taxon>
        <taxon>Dothideomycetes</taxon>
        <taxon>Pleosporomycetidae</taxon>
        <taxon>Mytilinidiales</taxon>
        <taxon>Argynnaceae</taxon>
        <taxon>Lepidopterella</taxon>
    </lineage>
</organism>
<feature type="compositionally biased region" description="Basic and acidic residues" evidence="1">
    <location>
        <begin position="16"/>
        <end position="29"/>
    </location>
</feature>
<name>A0A8E2EJX5_9PEZI</name>
<proteinExistence type="predicted"/>
<dbReference type="Proteomes" id="UP000250266">
    <property type="component" value="Unassembled WGS sequence"/>
</dbReference>
<dbReference type="EMBL" id="KV744819">
    <property type="protein sequence ID" value="OCK85411.1"/>
    <property type="molecule type" value="Genomic_DNA"/>
</dbReference>
<gene>
    <name evidence="2" type="ORF">K432DRAFT_318321</name>
</gene>
<feature type="compositionally biased region" description="Basic and acidic residues" evidence="1">
    <location>
        <begin position="41"/>
        <end position="54"/>
    </location>
</feature>
<keyword evidence="3" id="KW-1185">Reference proteome</keyword>